<evidence type="ECO:0000256" key="5">
    <source>
        <dbReference type="RuleBase" id="RU362057"/>
    </source>
</evidence>
<keyword evidence="2 4" id="KW-0328">Glycosyltransferase</keyword>
<organism evidence="6 7">
    <name type="scientific">Dillenia turbinata</name>
    <dbReference type="NCBI Taxonomy" id="194707"/>
    <lineage>
        <taxon>Eukaryota</taxon>
        <taxon>Viridiplantae</taxon>
        <taxon>Streptophyta</taxon>
        <taxon>Embryophyta</taxon>
        <taxon>Tracheophyta</taxon>
        <taxon>Spermatophyta</taxon>
        <taxon>Magnoliopsida</taxon>
        <taxon>eudicotyledons</taxon>
        <taxon>Gunneridae</taxon>
        <taxon>Pentapetalae</taxon>
        <taxon>Dilleniales</taxon>
        <taxon>Dilleniaceae</taxon>
        <taxon>Dillenia</taxon>
    </lineage>
</organism>
<dbReference type="EC" id="2.4.1.-" evidence="5"/>
<dbReference type="InterPro" id="IPR002213">
    <property type="entry name" value="UDP_glucos_trans"/>
</dbReference>
<keyword evidence="3 4" id="KW-0808">Transferase</keyword>
<dbReference type="PANTHER" id="PTHR48045">
    <property type="entry name" value="UDP-GLYCOSYLTRANSFERASE 72B1"/>
    <property type="match status" value="1"/>
</dbReference>
<evidence type="ECO:0000256" key="3">
    <source>
        <dbReference type="ARBA" id="ARBA00022679"/>
    </source>
</evidence>
<name>A0AAN8VKU1_9MAGN</name>
<dbReference type="PROSITE" id="PS00375">
    <property type="entry name" value="UDPGT"/>
    <property type="match status" value="1"/>
</dbReference>
<reference evidence="6 7" key="1">
    <citation type="submission" date="2023-12" db="EMBL/GenBank/DDBJ databases">
        <title>A high-quality genome assembly for Dillenia turbinata (Dilleniales).</title>
        <authorList>
            <person name="Chanderbali A."/>
        </authorList>
    </citation>
    <scope>NUCLEOTIDE SEQUENCE [LARGE SCALE GENOMIC DNA]</scope>
    <source>
        <strain evidence="6">LSX21</strain>
        <tissue evidence="6">Leaf</tissue>
    </source>
</reference>
<evidence type="ECO:0000256" key="2">
    <source>
        <dbReference type="ARBA" id="ARBA00022676"/>
    </source>
</evidence>
<evidence type="ECO:0000256" key="1">
    <source>
        <dbReference type="ARBA" id="ARBA00009995"/>
    </source>
</evidence>
<dbReference type="InterPro" id="IPR035595">
    <property type="entry name" value="UDP_glycos_trans_CS"/>
</dbReference>
<gene>
    <name evidence="6" type="ORF">RJ641_035669</name>
</gene>
<evidence type="ECO:0000256" key="4">
    <source>
        <dbReference type="RuleBase" id="RU003718"/>
    </source>
</evidence>
<dbReference type="PANTHER" id="PTHR48045:SF12">
    <property type="entry name" value="GLYCOSYLTRANSFERASE"/>
    <property type="match status" value="1"/>
</dbReference>
<keyword evidence="7" id="KW-1185">Reference proteome</keyword>
<dbReference type="GO" id="GO:0008194">
    <property type="term" value="F:UDP-glycosyltransferase activity"/>
    <property type="evidence" value="ECO:0007669"/>
    <property type="project" value="InterPro"/>
</dbReference>
<evidence type="ECO:0000313" key="7">
    <source>
        <dbReference type="Proteomes" id="UP001370490"/>
    </source>
</evidence>
<dbReference type="Proteomes" id="UP001370490">
    <property type="component" value="Unassembled WGS sequence"/>
</dbReference>
<dbReference type="FunFam" id="3.40.50.2000:FF:000054">
    <property type="entry name" value="Glycosyltransferase"/>
    <property type="match status" value="1"/>
</dbReference>
<dbReference type="Gene3D" id="3.40.50.2000">
    <property type="entry name" value="Glycogen Phosphorylase B"/>
    <property type="match status" value="3"/>
</dbReference>
<dbReference type="FunFam" id="3.40.50.2000:FF:000051">
    <property type="entry name" value="Glycosyltransferase"/>
    <property type="match status" value="1"/>
</dbReference>
<dbReference type="AlphaFoldDB" id="A0AAN8VKU1"/>
<comment type="similarity">
    <text evidence="1 4">Belongs to the UDP-glycosyltransferase family.</text>
</comment>
<comment type="caution">
    <text evidence="6">The sequence shown here is derived from an EMBL/GenBank/DDBJ whole genome shotgun (WGS) entry which is preliminary data.</text>
</comment>
<dbReference type="SUPFAM" id="SSF53756">
    <property type="entry name" value="UDP-Glycosyltransferase/glycogen phosphorylase"/>
    <property type="match status" value="2"/>
</dbReference>
<dbReference type="CDD" id="cd03784">
    <property type="entry name" value="GT1_Gtf-like"/>
    <property type="match status" value="1"/>
</dbReference>
<dbReference type="EMBL" id="JBAMMX010000008">
    <property type="protein sequence ID" value="KAK6935514.1"/>
    <property type="molecule type" value="Genomic_DNA"/>
</dbReference>
<protein>
    <recommendedName>
        <fullName evidence="5">Glycosyltransferase</fullName>
        <ecNumber evidence="5">2.4.1.-</ecNumber>
    </recommendedName>
</protein>
<evidence type="ECO:0000313" key="6">
    <source>
        <dbReference type="EMBL" id="KAK6935514.1"/>
    </source>
</evidence>
<sequence length="544" mass="60067">MGHLIPLIELARKLILYNNIYITFFIPNDGSSIEPQKQVLQALPRRINAIFLPPVSLDDLPEDTRLETRFVLTITRFLSYLRDAFKVLKESSNVTAMVVDLFGSEVFDVANEFGALSILFCTASAMLLCLTFISPELHETYSGEFTDLPEPVQLHGCVPLQGRDLPDPLQDRKNEAYGWMLHLVERFKKAAGIMVNSFFEMEMGAFKGLKEDYPGFPPVYPPSGSVLFVSFGSGGTLSSKQLRELACGLEMSGQRFLWVIRSPHDKAANAAYLSVKSAQNPFNFLPDGFIERTKNLGLVVPSWASQIAILCHGSTGGFLTHCGWNSILESVVHGVPLIAWPLNAEQRLNAVLLSEDLKVAVRVEANEKGLVGREKIAEYIKGLIEGNEGKMLKDRMKNLKEAAAMALKEDGSSSKSLIQVPQISIFNHSLTGDFLTHCDRNSTVEIVVHGIPLIAWPLFAKQRQNTVLLSDDFKVAVRVQANEKVVRVQIAGYVRGLIEGDEGNMLQKCMEDLKEAAKKAMGKDGSPTKLLAEVAQILSDSGTI</sequence>
<dbReference type="Pfam" id="PF00201">
    <property type="entry name" value="UDPGT"/>
    <property type="match status" value="2"/>
</dbReference>
<proteinExistence type="inferred from homology"/>
<accession>A0AAN8VKU1</accession>